<dbReference type="Proteomes" id="UP000305948">
    <property type="component" value="Unassembled WGS sequence"/>
</dbReference>
<keyword evidence="10" id="KW-0472">Membrane</keyword>
<dbReference type="GO" id="GO:0045275">
    <property type="term" value="C:respiratory chain complex III"/>
    <property type="evidence" value="ECO:0007669"/>
    <property type="project" value="UniProtKB-UniRule"/>
</dbReference>
<feature type="non-terminal residue" evidence="12">
    <location>
        <position position="1"/>
    </location>
</feature>
<evidence type="ECO:0000256" key="8">
    <source>
        <dbReference type="ARBA" id="ARBA00022989"/>
    </source>
</evidence>
<evidence type="ECO:0000256" key="7">
    <source>
        <dbReference type="ARBA" id="ARBA00022982"/>
    </source>
</evidence>
<organism evidence="12 13">
    <name type="scientific">Heliocybe sulcata</name>
    <dbReference type="NCBI Taxonomy" id="5364"/>
    <lineage>
        <taxon>Eukaryota</taxon>
        <taxon>Fungi</taxon>
        <taxon>Dikarya</taxon>
        <taxon>Basidiomycota</taxon>
        <taxon>Agaricomycotina</taxon>
        <taxon>Agaricomycetes</taxon>
        <taxon>Gloeophyllales</taxon>
        <taxon>Gloeophyllaceae</taxon>
        <taxon>Heliocybe</taxon>
    </lineage>
</organism>
<comment type="function">
    <text evidence="11">Component of the ubiquinol-cytochrome c oxidoreductase, a multisubunit transmembrane complex that is part of the mitochondrial electron transport chain which drives oxidative phosphorylation. The complex plays an important role in the uptake of multiple carbon sources present in different host niches.</text>
</comment>
<dbReference type="EMBL" id="ML213508">
    <property type="protein sequence ID" value="TFK53090.1"/>
    <property type="molecule type" value="Genomic_DNA"/>
</dbReference>
<keyword evidence="13" id="KW-1185">Reference proteome</keyword>
<dbReference type="PANTHER" id="PTHR12119:SF2">
    <property type="entry name" value="CYTOCHROME B-C1 COMPLEX SUBUNIT 8"/>
    <property type="match status" value="1"/>
</dbReference>
<evidence type="ECO:0000313" key="13">
    <source>
        <dbReference type="Proteomes" id="UP000305948"/>
    </source>
</evidence>
<proteinExistence type="inferred from homology"/>
<evidence type="ECO:0000256" key="6">
    <source>
        <dbReference type="ARBA" id="ARBA00022792"/>
    </source>
</evidence>
<dbReference type="PANTHER" id="PTHR12119">
    <property type="entry name" value="UBIQUINOL-CYTOCHROME C REDUCTASE COMPLEX UBIQUINONE-BINDING PROTEIN QP-C"/>
    <property type="match status" value="1"/>
</dbReference>
<evidence type="ECO:0000256" key="1">
    <source>
        <dbReference type="ARBA" id="ARBA00004434"/>
    </source>
</evidence>
<dbReference type="AlphaFoldDB" id="A0A5C3N6S3"/>
<accession>A0A5C3N6S3</accession>
<comment type="subcellular location">
    <subcellularLocation>
        <location evidence="1 11">Mitochondrion inner membrane</location>
        <topology evidence="1 11">Single-pass membrane protein</topology>
    </subcellularLocation>
</comment>
<dbReference type="Gene3D" id="1.20.5.210">
    <property type="entry name" value="Cytochrome b-c1 complex subunit 8"/>
    <property type="match status" value="1"/>
</dbReference>
<dbReference type="OrthoDB" id="6683853at2759"/>
<evidence type="ECO:0000256" key="2">
    <source>
        <dbReference type="ARBA" id="ARBA00007668"/>
    </source>
</evidence>
<dbReference type="InterPro" id="IPR004205">
    <property type="entry name" value="Cyt_bc1_su8"/>
</dbReference>
<evidence type="ECO:0000313" key="12">
    <source>
        <dbReference type="EMBL" id="TFK53090.1"/>
    </source>
</evidence>
<keyword evidence="6 11" id="KW-0999">Mitochondrion inner membrane</keyword>
<dbReference type="Pfam" id="PF02939">
    <property type="entry name" value="UcrQ"/>
    <property type="match status" value="1"/>
</dbReference>
<comment type="similarity">
    <text evidence="2 11">Belongs to the UQCRQ/QCR8 family.</text>
</comment>
<dbReference type="GO" id="GO:0006122">
    <property type="term" value="P:mitochondrial electron transport, ubiquinol to cytochrome c"/>
    <property type="evidence" value="ECO:0007669"/>
    <property type="project" value="UniProtKB-UniRule"/>
</dbReference>
<keyword evidence="8" id="KW-1133">Transmembrane helix</keyword>
<dbReference type="GO" id="GO:0005743">
    <property type="term" value="C:mitochondrial inner membrane"/>
    <property type="evidence" value="ECO:0007669"/>
    <property type="project" value="UniProtKB-SubCell"/>
</dbReference>
<evidence type="ECO:0000256" key="9">
    <source>
        <dbReference type="ARBA" id="ARBA00023128"/>
    </source>
</evidence>
<keyword evidence="5" id="KW-0812">Transmembrane</keyword>
<sequence length="67" mass="7849">MSPFKQRAAKHIFQNYLFNGFRRLSEQAPYWVVPFAMGYGVYTWSKRYDEWLNSKAAHVEHSPGGGH</sequence>
<evidence type="ECO:0000256" key="11">
    <source>
        <dbReference type="RuleBase" id="RU368118"/>
    </source>
</evidence>
<evidence type="ECO:0000256" key="3">
    <source>
        <dbReference type="ARBA" id="ARBA00022448"/>
    </source>
</evidence>
<dbReference type="SUPFAM" id="SSF81508">
    <property type="entry name" value="Ubiquinone-binding protein QP-C of cytochrome bc1 complex (Ubiquinol-cytochrome c reductase)"/>
    <property type="match status" value="1"/>
</dbReference>
<evidence type="ECO:0000256" key="4">
    <source>
        <dbReference type="ARBA" id="ARBA00022660"/>
    </source>
</evidence>
<dbReference type="STRING" id="5364.A0A5C3N6S3"/>
<evidence type="ECO:0000256" key="10">
    <source>
        <dbReference type="ARBA" id="ARBA00023136"/>
    </source>
</evidence>
<reference evidence="12 13" key="1">
    <citation type="journal article" date="2019" name="Nat. Ecol. Evol.">
        <title>Megaphylogeny resolves global patterns of mushroom evolution.</title>
        <authorList>
            <person name="Varga T."/>
            <person name="Krizsan K."/>
            <person name="Foldi C."/>
            <person name="Dima B."/>
            <person name="Sanchez-Garcia M."/>
            <person name="Sanchez-Ramirez S."/>
            <person name="Szollosi G.J."/>
            <person name="Szarkandi J.G."/>
            <person name="Papp V."/>
            <person name="Albert L."/>
            <person name="Andreopoulos W."/>
            <person name="Angelini C."/>
            <person name="Antonin V."/>
            <person name="Barry K.W."/>
            <person name="Bougher N.L."/>
            <person name="Buchanan P."/>
            <person name="Buyck B."/>
            <person name="Bense V."/>
            <person name="Catcheside P."/>
            <person name="Chovatia M."/>
            <person name="Cooper J."/>
            <person name="Damon W."/>
            <person name="Desjardin D."/>
            <person name="Finy P."/>
            <person name="Geml J."/>
            <person name="Haridas S."/>
            <person name="Hughes K."/>
            <person name="Justo A."/>
            <person name="Karasinski D."/>
            <person name="Kautmanova I."/>
            <person name="Kiss B."/>
            <person name="Kocsube S."/>
            <person name="Kotiranta H."/>
            <person name="LaButti K.M."/>
            <person name="Lechner B.E."/>
            <person name="Liimatainen K."/>
            <person name="Lipzen A."/>
            <person name="Lukacs Z."/>
            <person name="Mihaltcheva S."/>
            <person name="Morgado L.N."/>
            <person name="Niskanen T."/>
            <person name="Noordeloos M.E."/>
            <person name="Ohm R.A."/>
            <person name="Ortiz-Santana B."/>
            <person name="Ovrebo C."/>
            <person name="Racz N."/>
            <person name="Riley R."/>
            <person name="Savchenko A."/>
            <person name="Shiryaev A."/>
            <person name="Soop K."/>
            <person name="Spirin V."/>
            <person name="Szebenyi C."/>
            <person name="Tomsovsky M."/>
            <person name="Tulloss R.E."/>
            <person name="Uehling J."/>
            <person name="Grigoriev I.V."/>
            <person name="Vagvolgyi C."/>
            <person name="Papp T."/>
            <person name="Martin F.M."/>
            <person name="Miettinen O."/>
            <person name="Hibbett D.S."/>
            <person name="Nagy L.G."/>
        </authorList>
    </citation>
    <scope>NUCLEOTIDE SEQUENCE [LARGE SCALE GENOMIC DNA]</scope>
    <source>
        <strain evidence="12 13">OMC1185</strain>
    </source>
</reference>
<protein>
    <recommendedName>
        <fullName evidence="11">Cytochrome b-c1 complex subunit 8</fullName>
    </recommendedName>
    <alternativeName>
        <fullName evidence="11">Complex III subunit 8</fullName>
    </alternativeName>
</protein>
<name>A0A5C3N6S3_9AGAM</name>
<dbReference type="InterPro" id="IPR036642">
    <property type="entry name" value="Cyt_bc1_su8_sf"/>
</dbReference>
<keyword evidence="4 11" id="KW-0679">Respiratory chain</keyword>
<evidence type="ECO:0000256" key="5">
    <source>
        <dbReference type="ARBA" id="ARBA00022692"/>
    </source>
</evidence>
<comment type="subunit">
    <text evidence="11">Component of the ubiquinol-cytochrome c oxidoreductase (cytochrome b-c1 complex, complex III, CIII), a multisubunit enzyme composed of 3 respiratory subunits cytochrome b, cytochrome c1 and Rieske protein, 2 core protein subunits, and additional low-molecular weight protein subunits. The complex exists as an obligatory dimer and forms supercomplexes (SCs) in the inner mitochondrial membrane with cytochrome c oxidase (complex IV, CIV).</text>
</comment>
<keyword evidence="3 11" id="KW-0813">Transport</keyword>
<keyword evidence="9 11" id="KW-0496">Mitochondrion</keyword>
<keyword evidence="7 11" id="KW-0249">Electron transport</keyword>
<gene>
    <name evidence="12" type="ORF">OE88DRAFT_1656939</name>
</gene>